<dbReference type="Gene3D" id="2.60.40.10">
    <property type="entry name" value="Immunoglobulins"/>
    <property type="match status" value="1"/>
</dbReference>
<keyword evidence="7" id="KW-1185">Reference proteome</keyword>
<dbReference type="PROSITE" id="PS50041">
    <property type="entry name" value="C_TYPE_LECTIN_2"/>
    <property type="match status" value="1"/>
</dbReference>
<dbReference type="InterPro" id="IPR008965">
    <property type="entry name" value="CBM2/CBM3_carb-bd_dom_sf"/>
</dbReference>
<protein>
    <recommendedName>
        <fullName evidence="5">C-type lectin domain-containing protein</fullName>
    </recommendedName>
</protein>
<dbReference type="GO" id="GO:0005576">
    <property type="term" value="C:extracellular region"/>
    <property type="evidence" value="ECO:0007669"/>
    <property type="project" value="UniProtKB-SubCell"/>
</dbReference>
<dbReference type="SUPFAM" id="SSF49265">
    <property type="entry name" value="Fibronectin type III"/>
    <property type="match status" value="1"/>
</dbReference>
<dbReference type="SUPFAM" id="SSF49384">
    <property type="entry name" value="Carbohydrate-binding domain"/>
    <property type="match status" value="1"/>
</dbReference>
<keyword evidence="3" id="KW-0677">Repeat</keyword>
<dbReference type="GO" id="GO:0000272">
    <property type="term" value="P:polysaccharide catabolic process"/>
    <property type="evidence" value="ECO:0007669"/>
    <property type="project" value="InterPro"/>
</dbReference>
<dbReference type="InterPro" id="IPR013783">
    <property type="entry name" value="Ig-like_fold"/>
</dbReference>
<dbReference type="SMART" id="SM00034">
    <property type="entry name" value="CLECT"/>
    <property type="match status" value="1"/>
</dbReference>
<dbReference type="EMBL" id="QPJT01000005">
    <property type="protein sequence ID" value="RCX18393.1"/>
    <property type="molecule type" value="Genomic_DNA"/>
</dbReference>
<evidence type="ECO:0000256" key="2">
    <source>
        <dbReference type="ARBA" id="ARBA00022525"/>
    </source>
</evidence>
<sequence length="470" mass="51153">MKKSIITAVLIAVLVVALAPLSASAEEVQNGSPVYLAEAIVPQDSIYYNGHTYMAFTGLFNWYEAKSLCEEMGGYLATLETYDEQAAVQGLSSLGWTGGCAFQGGNTREWIWEHSGHVIGIMHEPEPGVEGDYFYYTPLSDNVWDPLNNEPNSWQTPWDQNVAALNERGLDSLMPSNVAGFICEFDSEYTFPAVSLSWDGAENASGYNIKRSETPGGPYITIAAGVTNNTYIDTTVVRSITYYYVVSPVVDSVELPDSNEISVTPGEPVSYGAALNISASDTAGIGNEFVADVVINNAHTICAEDIKIKYDTDLLEYLGAEAADGMRIYKEADLGDGTNRYITASLGKDNAAEGDRVLFHLRFRAKAPGQAKIDIINGRIADNGTLEEDVDYESCGEKTINIGMIYDINRTGEFTLLDLGIAAWYYGDPASETDTSRYDVDVIQDGTIDDNDLAEAVAQMLANYNYSGNN</sequence>
<dbReference type="RefSeq" id="WP_114296937.1">
    <property type="nucleotide sequence ID" value="NZ_QPJT01000005.1"/>
</dbReference>
<evidence type="ECO:0000256" key="3">
    <source>
        <dbReference type="ARBA" id="ARBA00022737"/>
    </source>
</evidence>
<dbReference type="Gene3D" id="3.10.100.10">
    <property type="entry name" value="Mannose-Binding Protein A, subunit A"/>
    <property type="match status" value="1"/>
</dbReference>
<dbReference type="InterPro" id="IPR001304">
    <property type="entry name" value="C-type_lectin-like"/>
</dbReference>
<dbReference type="CDD" id="cd00037">
    <property type="entry name" value="CLECT"/>
    <property type="match status" value="1"/>
</dbReference>
<dbReference type="InterPro" id="IPR002102">
    <property type="entry name" value="Cohesin_dom"/>
</dbReference>
<feature type="chain" id="PRO_5016663588" description="C-type lectin domain-containing protein" evidence="4">
    <location>
        <begin position="26"/>
        <end position="470"/>
    </location>
</feature>
<gene>
    <name evidence="6" type="ORF">DFR58_105157</name>
</gene>
<comment type="caution">
    <text evidence="6">The sequence shown here is derived from an EMBL/GenBank/DDBJ whole genome shotgun (WGS) entry which is preliminary data.</text>
</comment>
<comment type="subcellular location">
    <subcellularLocation>
        <location evidence="1">Secreted</location>
    </subcellularLocation>
</comment>
<dbReference type="OrthoDB" id="1738626at2"/>
<dbReference type="AlphaFoldDB" id="A0A369BA39"/>
<evidence type="ECO:0000259" key="5">
    <source>
        <dbReference type="PROSITE" id="PS50041"/>
    </source>
</evidence>
<organism evidence="6 7">
    <name type="scientific">Anaerobacterium chartisolvens</name>
    <dbReference type="NCBI Taxonomy" id="1297424"/>
    <lineage>
        <taxon>Bacteria</taxon>
        <taxon>Bacillati</taxon>
        <taxon>Bacillota</taxon>
        <taxon>Clostridia</taxon>
        <taxon>Eubacteriales</taxon>
        <taxon>Oscillospiraceae</taxon>
        <taxon>Anaerobacterium</taxon>
    </lineage>
</organism>
<proteinExistence type="predicted"/>
<evidence type="ECO:0000313" key="6">
    <source>
        <dbReference type="EMBL" id="RCX18393.1"/>
    </source>
</evidence>
<dbReference type="InterPro" id="IPR036116">
    <property type="entry name" value="FN3_sf"/>
</dbReference>
<dbReference type="InterPro" id="IPR016186">
    <property type="entry name" value="C-type_lectin-like/link_sf"/>
</dbReference>
<dbReference type="CDD" id="cd08547">
    <property type="entry name" value="Type_II_cohesin"/>
    <property type="match status" value="1"/>
</dbReference>
<dbReference type="SUPFAM" id="SSF56436">
    <property type="entry name" value="C-type lectin-like"/>
    <property type="match status" value="1"/>
</dbReference>
<keyword evidence="4" id="KW-0732">Signal</keyword>
<dbReference type="GO" id="GO:0030246">
    <property type="term" value="F:carbohydrate binding"/>
    <property type="evidence" value="ECO:0007669"/>
    <property type="project" value="InterPro"/>
</dbReference>
<dbReference type="InterPro" id="IPR016187">
    <property type="entry name" value="CTDL_fold"/>
</dbReference>
<name>A0A369BA39_9FIRM</name>
<dbReference type="Proteomes" id="UP000253034">
    <property type="component" value="Unassembled WGS sequence"/>
</dbReference>
<evidence type="ECO:0000256" key="1">
    <source>
        <dbReference type="ARBA" id="ARBA00004613"/>
    </source>
</evidence>
<keyword evidence="2" id="KW-0964">Secreted</keyword>
<feature type="domain" description="C-type lectin" evidence="5">
    <location>
        <begin position="48"/>
        <end position="184"/>
    </location>
</feature>
<dbReference type="Pfam" id="PF00963">
    <property type="entry name" value="Cohesin"/>
    <property type="match status" value="1"/>
</dbReference>
<evidence type="ECO:0000313" key="7">
    <source>
        <dbReference type="Proteomes" id="UP000253034"/>
    </source>
</evidence>
<feature type="signal peptide" evidence="4">
    <location>
        <begin position="1"/>
        <end position="25"/>
    </location>
</feature>
<dbReference type="Gene3D" id="2.60.40.680">
    <property type="match status" value="1"/>
</dbReference>
<evidence type="ECO:0000256" key="4">
    <source>
        <dbReference type="SAM" id="SignalP"/>
    </source>
</evidence>
<reference evidence="6 7" key="1">
    <citation type="submission" date="2018-07" db="EMBL/GenBank/DDBJ databases">
        <title>Genomic Encyclopedia of Type Strains, Phase IV (KMG-IV): sequencing the most valuable type-strain genomes for metagenomic binning, comparative biology and taxonomic classification.</title>
        <authorList>
            <person name="Goeker M."/>
        </authorList>
    </citation>
    <scope>NUCLEOTIDE SEQUENCE [LARGE SCALE GENOMIC DNA]</scope>
    <source>
        <strain evidence="6 7">DSM 27016</strain>
    </source>
</reference>
<accession>A0A369BA39</accession>